<dbReference type="Gene3D" id="3.30.70.870">
    <property type="entry name" value="Elongation Factor G (Translational Gtpase), domain 3"/>
    <property type="match status" value="1"/>
</dbReference>
<evidence type="ECO:0000256" key="4">
    <source>
        <dbReference type="ARBA" id="ARBA00022768"/>
    </source>
</evidence>
<evidence type="ECO:0000256" key="6">
    <source>
        <dbReference type="ARBA" id="ARBA00023134"/>
    </source>
</evidence>
<organism evidence="10 11">
    <name type="scientific">Candidatus Desulfobia pelagia</name>
    <dbReference type="NCBI Taxonomy" id="2841692"/>
    <lineage>
        <taxon>Bacteria</taxon>
        <taxon>Pseudomonadati</taxon>
        <taxon>Thermodesulfobacteriota</taxon>
        <taxon>Desulfobulbia</taxon>
        <taxon>Desulfobulbales</taxon>
        <taxon>Desulfobulbaceae</taxon>
        <taxon>Candidatus Desulfobia</taxon>
    </lineage>
</organism>
<keyword evidence="5" id="KW-0648">Protein biosynthesis</keyword>
<comment type="caution">
    <text evidence="10">The sequence shown here is derived from an EMBL/GenBank/DDBJ whole genome shotgun (WGS) entry which is preliminary data.</text>
</comment>
<dbReference type="InterPro" id="IPR035647">
    <property type="entry name" value="EFG_III/V"/>
</dbReference>
<dbReference type="NCBIfam" id="NF009891">
    <property type="entry name" value="PRK13351.1-1"/>
    <property type="match status" value="1"/>
</dbReference>
<dbReference type="GO" id="GO:0032790">
    <property type="term" value="P:ribosome disassembly"/>
    <property type="evidence" value="ECO:0007669"/>
    <property type="project" value="TreeGrafter"/>
</dbReference>
<dbReference type="InterPro" id="IPR005517">
    <property type="entry name" value="Transl_elong_EFG/EF2_IV"/>
</dbReference>
<dbReference type="AlphaFoldDB" id="A0A8J6NDX1"/>
<dbReference type="InterPro" id="IPR035649">
    <property type="entry name" value="EFG_V"/>
</dbReference>
<evidence type="ECO:0000256" key="2">
    <source>
        <dbReference type="ARBA" id="ARBA00017872"/>
    </source>
</evidence>
<dbReference type="InterPro" id="IPR053905">
    <property type="entry name" value="EF-G-like_DII"/>
</dbReference>
<dbReference type="SMART" id="SM00838">
    <property type="entry name" value="EFG_C"/>
    <property type="match status" value="1"/>
</dbReference>
<dbReference type="InterPro" id="IPR047872">
    <property type="entry name" value="EFG_IV"/>
</dbReference>
<dbReference type="Pfam" id="PF22042">
    <property type="entry name" value="EF-G_D2"/>
    <property type="match status" value="1"/>
</dbReference>
<evidence type="ECO:0000256" key="1">
    <source>
        <dbReference type="ARBA" id="ARBA00005870"/>
    </source>
</evidence>
<dbReference type="InterPro" id="IPR009000">
    <property type="entry name" value="Transl_B-barrel_sf"/>
</dbReference>
<dbReference type="InterPro" id="IPR014721">
    <property type="entry name" value="Ribsml_uS5_D2-typ_fold_subgr"/>
</dbReference>
<dbReference type="NCBIfam" id="NF009379">
    <property type="entry name" value="PRK12740.1-3"/>
    <property type="match status" value="1"/>
</dbReference>
<evidence type="ECO:0000256" key="5">
    <source>
        <dbReference type="ARBA" id="ARBA00022917"/>
    </source>
</evidence>
<dbReference type="Proteomes" id="UP000614424">
    <property type="component" value="Unassembled WGS sequence"/>
</dbReference>
<dbReference type="SUPFAM" id="SSF54211">
    <property type="entry name" value="Ribosomal protein S5 domain 2-like"/>
    <property type="match status" value="1"/>
</dbReference>
<dbReference type="InterPro" id="IPR000640">
    <property type="entry name" value="EFG_V-like"/>
</dbReference>
<dbReference type="Gene3D" id="3.40.50.300">
    <property type="entry name" value="P-loop containing nucleotide triphosphate hydrolases"/>
    <property type="match status" value="1"/>
</dbReference>
<dbReference type="InterPro" id="IPR004540">
    <property type="entry name" value="Transl_elong_EFG/EF2"/>
</dbReference>
<dbReference type="InterPro" id="IPR005225">
    <property type="entry name" value="Small_GTP-bd"/>
</dbReference>
<reference evidence="10 11" key="1">
    <citation type="submission" date="2020-08" db="EMBL/GenBank/DDBJ databases">
        <title>Bridging the membrane lipid divide: bacteria of the FCB group superphylum have the potential to synthesize archaeal ether lipids.</title>
        <authorList>
            <person name="Villanueva L."/>
            <person name="Von Meijenfeldt F.A.B."/>
            <person name="Westbye A.B."/>
            <person name="Yadav S."/>
            <person name="Hopmans E.C."/>
            <person name="Dutilh B.E."/>
            <person name="Sinninghe Damste J.S."/>
        </authorList>
    </citation>
    <scope>NUCLEOTIDE SEQUENCE [LARGE SCALE GENOMIC DNA]</scope>
    <source>
        <strain evidence="10">NIOZ-UU47</strain>
    </source>
</reference>
<dbReference type="GO" id="GO:0005525">
    <property type="term" value="F:GTP binding"/>
    <property type="evidence" value="ECO:0007669"/>
    <property type="project" value="UniProtKB-UniRule"/>
</dbReference>
<comment type="function">
    <text evidence="7">Catalyzes the GTP-dependent ribosomal translocation step during translation elongation. During this step, the ribosome changes from the pre-translocational (PRE) to the post-translocational (POST) state as the newly formed A-site-bound peptidyl-tRNA and P-site-bound deacylated tRNA move to the P and E sites, respectively. Catalyzes the coordinated movement of the two tRNA molecules, the mRNA and conformational changes in the ribosome.</text>
</comment>
<accession>A0A8J6NDX1</accession>
<dbReference type="InterPro" id="IPR020568">
    <property type="entry name" value="Ribosomal_Su5_D2-typ_SF"/>
</dbReference>
<dbReference type="SUPFAM" id="SSF52540">
    <property type="entry name" value="P-loop containing nucleoside triphosphate hydrolases"/>
    <property type="match status" value="1"/>
</dbReference>
<dbReference type="NCBIfam" id="NF009381">
    <property type="entry name" value="PRK12740.1-5"/>
    <property type="match status" value="1"/>
</dbReference>
<dbReference type="GO" id="GO:0003924">
    <property type="term" value="F:GTPase activity"/>
    <property type="evidence" value="ECO:0007669"/>
    <property type="project" value="InterPro"/>
</dbReference>
<dbReference type="NCBIfam" id="TIGR00231">
    <property type="entry name" value="small_GTP"/>
    <property type="match status" value="1"/>
</dbReference>
<feature type="domain" description="Tr-type G" evidence="9">
    <location>
        <begin position="5"/>
        <end position="277"/>
    </location>
</feature>
<dbReference type="FunFam" id="3.30.230.10:FF:000003">
    <property type="entry name" value="Elongation factor G"/>
    <property type="match status" value="1"/>
</dbReference>
<evidence type="ECO:0000256" key="8">
    <source>
        <dbReference type="NCBIfam" id="TIGR00484"/>
    </source>
</evidence>
<proteinExistence type="inferred from homology"/>
<protein>
    <recommendedName>
        <fullName evidence="2 8">Elongation factor G</fullName>
    </recommendedName>
</protein>
<dbReference type="CDD" id="cd04170">
    <property type="entry name" value="EF-G_bact"/>
    <property type="match status" value="1"/>
</dbReference>
<dbReference type="InterPro" id="IPR027417">
    <property type="entry name" value="P-loop_NTPase"/>
</dbReference>
<dbReference type="SUPFAM" id="SSF50447">
    <property type="entry name" value="Translation proteins"/>
    <property type="match status" value="1"/>
</dbReference>
<evidence type="ECO:0000313" key="11">
    <source>
        <dbReference type="Proteomes" id="UP000614424"/>
    </source>
</evidence>
<keyword evidence="3" id="KW-0547">Nucleotide-binding</keyword>
<dbReference type="PANTHER" id="PTHR43261:SF7">
    <property type="entry name" value="ELONGATION FACTOR G-LIKE PROTEIN"/>
    <property type="match status" value="1"/>
</dbReference>
<dbReference type="InterPro" id="IPR041095">
    <property type="entry name" value="EFG_II"/>
</dbReference>
<dbReference type="PANTHER" id="PTHR43261">
    <property type="entry name" value="TRANSLATION ELONGATION FACTOR G-RELATED"/>
    <property type="match status" value="1"/>
</dbReference>
<evidence type="ECO:0000256" key="3">
    <source>
        <dbReference type="ARBA" id="ARBA00022741"/>
    </source>
</evidence>
<dbReference type="SMART" id="SM00889">
    <property type="entry name" value="EFG_IV"/>
    <property type="match status" value="1"/>
</dbReference>
<sequence>MKDIKNIRNIALFGHGKCGKTSLAEAMLFTAGKTKRLGKVDDGTSVMDFEPEEVNRNMTISSSFNNYSWKKNQTFIIDTPGDDNFINDAKFATRVADNAVFIVGAVLGVKYQTIKIAEYVKEAGLPTLICINKMDRERANFDKTIAEIKAQVPLEAAVCFLPIGSEENFKGVVDIIHGKAYAFDNSGKVKETEIPGDMADAIEAAREELMEQVAETDDDLIEKFLEEGELTSAELIEGLRNGLKAGKISPVIPCSATGNLGTELILNAINDLLCSPADRPAQVGTKPDSDDLVELKPSADAPFSALVFKTMADPYAGQLTILRVFSGSLSGDTFFNASKKQSEKFSQLFIMEGKEAVPVDDAGPGMIVAIAKLKDTFTGDSLCSQNNPVLFDALTPIEPVMSFAVTTSKKEDEDKLFASISKMLEEDPTLRLTRGLQTKEILLSGVGQMHLVILGEKIKRKYGVELELHVPKVPYKEAIKGKARVQGKHKKQSGGRGQFADSWIEMEPLPRGGGFEFADKIVGGAIPKQYIPAVEKGVVEAMEKGVIAGYPMIDVKVALVDGSFHAVDSSEMAFKISGSLAFKKAAQEANPVLLEPIMNVAIRIPKDCVGDVIGDLNSRRGKVMGMDSEIKGEIVTAQIPMAEILEYAPNLTSITGGRGTFSSEFSHYEELPNHISDKVIADSNKEE</sequence>
<dbReference type="Pfam" id="PF00679">
    <property type="entry name" value="EFG_C"/>
    <property type="match status" value="1"/>
</dbReference>
<dbReference type="InterPro" id="IPR000795">
    <property type="entry name" value="T_Tr_GTP-bd_dom"/>
</dbReference>
<dbReference type="Pfam" id="PF00009">
    <property type="entry name" value="GTP_EFTU"/>
    <property type="match status" value="1"/>
</dbReference>
<dbReference type="CDD" id="cd03713">
    <property type="entry name" value="EFG_mtEFG_C"/>
    <property type="match status" value="1"/>
</dbReference>
<dbReference type="Gene3D" id="3.30.70.240">
    <property type="match status" value="1"/>
</dbReference>
<dbReference type="GO" id="GO:0003746">
    <property type="term" value="F:translation elongation factor activity"/>
    <property type="evidence" value="ECO:0007669"/>
    <property type="project" value="UniProtKB-UniRule"/>
</dbReference>
<dbReference type="CDD" id="cd01434">
    <property type="entry name" value="EFG_mtEFG1_IV"/>
    <property type="match status" value="1"/>
</dbReference>
<dbReference type="EMBL" id="JACNJZ010000063">
    <property type="protein sequence ID" value="MBC8316978.1"/>
    <property type="molecule type" value="Genomic_DNA"/>
</dbReference>
<gene>
    <name evidence="10" type="primary">fusA</name>
    <name evidence="10" type="ORF">H8E41_03665</name>
</gene>
<dbReference type="Pfam" id="PF14492">
    <property type="entry name" value="EFG_III"/>
    <property type="match status" value="1"/>
</dbReference>
<dbReference type="CDD" id="cd04088">
    <property type="entry name" value="EFG_mtEFG_II"/>
    <property type="match status" value="1"/>
</dbReference>
<dbReference type="FunFam" id="3.30.70.240:FF:000001">
    <property type="entry name" value="Elongation factor G"/>
    <property type="match status" value="1"/>
</dbReference>
<dbReference type="Gene3D" id="2.40.30.10">
    <property type="entry name" value="Translation factors"/>
    <property type="match status" value="1"/>
</dbReference>
<comment type="similarity">
    <text evidence="1">Belongs to the TRAFAC class translation factor GTPase superfamily. Classic translation factor GTPase family. EF-G/EF-2 subfamily.</text>
</comment>
<dbReference type="PROSITE" id="PS51722">
    <property type="entry name" value="G_TR_2"/>
    <property type="match status" value="1"/>
</dbReference>
<dbReference type="NCBIfam" id="TIGR00484">
    <property type="entry name" value="EF-G"/>
    <property type="match status" value="1"/>
</dbReference>
<name>A0A8J6NDX1_9BACT</name>
<dbReference type="Pfam" id="PF03764">
    <property type="entry name" value="EFG_IV"/>
    <property type="match status" value="1"/>
</dbReference>
<dbReference type="SUPFAM" id="SSF54980">
    <property type="entry name" value="EF-G C-terminal domain-like"/>
    <property type="match status" value="2"/>
</dbReference>
<evidence type="ECO:0000259" key="9">
    <source>
        <dbReference type="PROSITE" id="PS51722"/>
    </source>
</evidence>
<keyword evidence="4 10" id="KW-0251">Elongation factor</keyword>
<evidence type="ECO:0000313" key="10">
    <source>
        <dbReference type="EMBL" id="MBC8316978.1"/>
    </source>
</evidence>
<keyword evidence="6" id="KW-0342">GTP-binding</keyword>
<evidence type="ECO:0000256" key="7">
    <source>
        <dbReference type="ARBA" id="ARBA00024731"/>
    </source>
</evidence>
<dbReference type="Gene3D" id="3.30.230.10">
    <property type="match status" value="1"/>
</dbReference>
<dbReference type="CDD" id="cd16262">
    <property type="entry name" value="EFG_III"/>
    <property type="match status" value="1"/>
</dbReference>
<dbReference type="PRINTS" id="PR00315">
    <property type="entry name" value="ELONGATNFCT"/>
</dbReference>
<dbReference type="InterPro" id="IPR009022">
    <property type="entry name" value="EFG_III"/>
</dbReference>